<feature type="compositionally biased region" description="Polar residues" evidence="1">
    <location>
        <begin position="346"/>
        <end position="369"/>
    </location>
</feature>
<dbReference type="EMBL" id="JADNYJ010000057">
    <property type="protein sequence ID" value="KAF8897062.1"/>
    <property type="molecule type" value="Genomic_DNA"/>
</dbReference>
<feature type="compositionally biased region" description="Pro residues" evidence="1">
    <location>
        <begin position="90"/>
        <end position="100"/>
    </location>
</feature>
<name>A0A9P5NNT7_GYMJU</name>
<feature type="region of interest" description="Disordered" evidence="1">
    <location>
        <begin position="322"/>
        <end position="369"/>
    </location>
</feature>
<feature type="compositionally biased region" description="Low complexity" evidence="1">
    <location>
        <begin position="80"/>
        <end position="89"/>
    </location>
</feature>
<keyword evidence="3" id="KW-1185">Reference proteome</keyword>
<proteinExistence type="predicted"/>
<organism evidence="2 3">
    <name type="scientific">Gymnopilus junonius</name>
    <name type="common">Spectacular rustgill mushroom</name>
    <name type="synonym">Gymnopilus spectabilis subsp. junonius</name>
    <dbReference type="NCBI Taxonomy" id="109634"/>
    <lineage>
        <taxon>Eukaryota</taxon>
        <taxon>Fungi</taxon>
        <taxon>Dikarya</taxon>
        <taxon>Basidiomycota</taxon>
        <taxon>Agaricomycotina</taxon>
        <taxon>Agaricomycetes</taxon>
        <taxon>Agaricomycetidae</taxon>
        <taxon>Agaricales</taxon>
        <taxon>Agaricineae</taxon>
        <taxon>Hymenogastraceae</taxon>
        <taxon>Gymnopilus</taxon>
    </lineage>
</organism>
<evidence type="ECO:0000256" key="1">
    <source>
        <dbReference type="SAM" id="MobiDB-lite"/>
    </source>
</evidence>
<feature type="region of interest" description="Disordered" evidence="1">
    <location>
        <begin position="1"/>
        <end position="105"/>
    </location>
</feature>
<feature type="compositionally biased region" description="Polar residues" evidence="1">
    <location>
        <begin position="7"/>
        <end position="18"/>
    </location>
</feature>
<dbReference type="Proteomes" id="UP000724874">
    <property type="component" value="Unassembled WGS sequence"/>
</dbReference>
<protein>
    <submittedName>
        <fullName evidence="2">Uncharacterized protein</fullName>
    </submittedName>
</protein>
<comment type="caution">
    <text evidence="2">The sequence shown here is derived from an EMBL/GenBank/DDBJ whole genome shotgun (WGS) entry which is preliminary data.</text>
</comment>
<dbReference type="OrthoDB" id="3238644at2759"/>
<feature type="compositionally biased region" description="Low complexity" evidence="1">
    <location>
        <begin position="35"/>
        <end position="48"/>
    </location>
</feature>
<sequence length="451" mass="49804">MSFILTPIQQQIHPRTTPQEPPVDWGPRCPAASHSTPIAPASRAASPAGLKRKLDPSSDHDAVKRPRTSLPLDRSQPQRHPQSQLQHQFHPPPPPPPPSAPLRQSVPTPLMASRLEPCEDGEVREEPAVVSTVPTVDVPLRRPKRGKPPPRYFDDLHGKYHIAGRVLKYSGDSRFWSTYPPTHREYRPLPDPPHPGSPYHKHGGMIARLELIDALICFTYSIWIREYFRRTCTTETWDTITAFLAWCKLKWHAEEGTSDAEKAFLGLIWMIEGFIQGRKTHFSIRQHLDAEVTRLYDSTSKRIATAASTAIEGDPVASASFGLANGKAPPMLPSPSSTNSTPVNREGSTPNSSAGNRPAQTSANIASRQSQYTGSVPFKLLPQYMKESTTPIPPHVMTAMSNVSEPVSPSLVQSLKELTTGHAASAYCIHTSQQILNLPLLRRCFPTLGLG</sequence>
<feature type="compositionally biased region" description="Basic and acidic residues" evidence="1">
    <location>
        <begin position="52"/>
        <end position="64"/>
    </location>
</feature>
<dbReference type="AlphaFoldDB" id="A0A9P5NNT7"/>
<accession>A0A9P5NNT7</accession>
<evidence type="ECO:0000313" key="3">
    <source>
        <dbReference type="Proteomes" id="UP000724874"/>
    </source>
</evidence>
<reference evidence="2" key="1">
    <citation type="submission" date="2020-11" db="EMBL/GenBank/DDBJ databases">
        <authorList>
            <consortium name="DOE Joint Genome Institute"/>
            <person name="Ahrendt S."/>
            <person name="Riley R."/>
            <person name="Andreopoulos W."/>
            <person name="LaButti K."/>
            <person name="Pangilinan J."/>
            <person name="Ruiz-duenas F.J."/>
            <person name="Barrasa J.M."/>
            <person name="Sanchez-Garcia M."/>
            <person name="Camarero S."/>
            <person name="Miyauchi S."/>
            <person name="Serrano A."/>
            <person name="Linde D."/>
            <person name="Babiker R."/>
            <person name="Drula E."/>
            <person name="Ayuso-Fernandez I."/>
            <person name="Pacheco R."/>
            <person name="Padilla G."/>
            <person name="Ferreira P."/>
            <person name="Barriuso J."/>
            <person name="Kellner H."/>
            <person name="Castanera R."/>
            <person name="Alfaro M."/>
            <person name="Ramirez L."/>
            <person name="Pisabarro A.G."/>
            <person name="Kuo A."/>
            <person name="Tritt A."/>
            <person name="Lipzen A."/>
            <person name="He G."/>
            <person name="Yan M."/>
            <person name="Ng V."/>
            <person name="Cullen D."/>
            <person name="Martin F."/>
            <person name="Rosso M.-N."/>
            <person name="Henrissat B."/>
            <person name="Hibbett D."/>
            <person name="Martinez A.T."/>
            <person name="Grigoriev I.V."/>
        </authorList>
    </citation>
    <scope>NUCLEOTIDE SEQUENCE</scope>
    <source>
        <strain evidence="2">AH 44721</strain>
    </source>
</reference>
<gene>
    <name evidence="2" type="ORF">CPB84DRAFT_1194761</name>
</gene>
<evidence type="ECO:0000313" key="2">
    <source>
        <dbReference type="EMBL" id="KAF8897062.1"/>
    </source>
</evidence>